<feature type="disulfide bond" evidence="16">
    <location>
        <begin position="446"/>
        <end position="455"/>
    </location>
</feature>
<evidence type="ECO:0000256" key="6">
    <source>
        <dbReference type="ARBA" id="ARBA00022536"/>
    </source>
</evidence>
<dbReference type="EC" id="3.2.1.35" evidence="17"/>
<evidence type="ECO:0000256" key="9">
    <source>
        <dbReference type="ARBA" id="ARBA00023157"/>
    </source>
</evidence>
<evidence type="ECO:0000313" key="21">
    <source>
        <dbReference type="RefSeq" id="XP_012677985.2"/>
    </source>
</evidence>
<dbReference type="InterPro" id="IPR018155">
    <property type="entry name" value="Hyaluronidase"/>
</dbReference>
<feature type="disulfide bond" evidence="16">
    <location>
        <begin position="55"/>
        <end position="348"/>
    </location>
</feature>
<dbReference type="Proteomes" id="UP000515152">
    <property type="component" value="Chromosome 5"/>
</dbReference>
<proteinExistence type="inferred from homology"/>
<dbReference type="Gene3D" id="3.20.20.70">
    <property type="entry name" value="Aldolase class I"/>
    <property type="match status" value="1"/>
</dbReference>
<dbReference type="AlphaFoldDB" id="A0A6P3VQ15"/>
<dbReference type="KEGG" id="char:105895840"/>
<dbReference type="Pfam" id="PF01630">
    <property type="entry name" value="Glyco_hydro_56"/>
    <property type="match status" value="1"/>
</dbReference>
<dbReference type="SUPFAM" id="SSF51445">
    <property type="entry name" value="(Trans)glycosidases"/>
    <property type="match status" value="1"/>
</dbReference>
<comment type="similarity">
    <text evidence="4 13 17">Belongs to the glycosyl hydrolase 56 family.</text>
</comment>
<accession>A0A6P3VQ15</accession>
<dbReference type="PIRSF" id="PIRSF038193">
    <property type="entry name" value="Hyaluronidase"/>
    <property type="match status" value="1"/>
</dbReference>
<feature type="disulfide bond" evidence="16">
    <location>
        <begin position="373"/>
        <end position="384"/>
    </location>
</feature>
<evidence type="ECO:0000256" key="2">
    <source>
        <dbReference type="ARBA" id="ARBA00004371"/>
    </source>
</evidence>
<keyword evidence="9 16" id="KW-1015">Disulfide bond</keyword>
<keyword evidence="7 19" id="KW-0732">Signal</keyword>
<name>A0A6P3VQ15_CLUHA</name>
<evidence type="ECO:0000256" key="4">
    <source>
        <dbReference type="ARBA" id="ARBA00008871"/>
    </source>
</evidence>
<dbReference type="GO" id="GO:0004415">
    <property type="term" value="F:hyalurononglucosaminidase activity"/>
    <property type="evidence" value="ECO:0007669"/>
    <property type="project" value="UniProtKB-UniRule"/>
</dbReference>
<evidence type="ECO:0000256" key="18">
    <source>
        <dbReference type="SAM" id="MobiDB-lite"/>
    </source>
</evidence>
<comment type="catalytic activity">
    <reaction evidence="1 17">
        <text>Random hydrolysis of (1-&gt;4)-linkages between N-acetyl-beta-D-glucosamine and D-glucuronate residues in hyaluronate.</text>
        <dbReference type="EC" id="3.2.1.35"/>
    </reaction>
</comment>
<evidence type="ECO:0000256" key="13">
    <source>
        <dbReference type="PIRNR" id="PIRNR038193"/>
    </source>
</evidence>
<keyword evidence="10" id="KW-0325">Glycoprotein</keyword>
<organism evidence="20 21">
    <name type="scientific">Clupea harengus</name>
    <name type="common">Atlantic herring</name>
    <dbReference type="NCBI Taxonomy" id="7950"/>
    <lineage>
        <taxon>Eukaryota</taxon>
        <taxon>Metazoa</taxon>
        <taxon>Chordata</taxon>
        <taxon>Craniata</taxon>
        <taxon>Vertebrata</taxon>
        <taxon>Euteleostomi</taxon>
        <taxon>Actinopterygii</taxon>
        <taxon>Neopterygii</taxon>
        <taxon>Teleostei</taxon>
        <taxon>Clupei</taxon>
        <taxon>Clupeiformes</taxon>
        <taxon>Clupeoidei</taxon>
        <taxon>Clupeidae</taxon>
        <taxon>Clupea</taxon>
    </lineage>
</organism>
<reference evidence="21" key="1">
    <citation type="submission" date="2025-08" db="UniProtKB">
        <authorList>
            <consortium name="RefSeq"/>
        </authorList>
    </citation>
    <scope>IDENTIFICATION</scope>
</reference>
<sequence length="461" mass="52244">MRSFTGMVRLLCVAWLLGPLSASPAAFRPGSVQRTLPPLNKLPFLTVWNAPTASCSSRYGVDLDLSVFDIVANHDQVFMGPNITIFYEKQLGLYPYITPQGEAIYGGIPQNSSLKDHMWQADTDLRNYMHDRLFHGLAIIDWERWRPVWDRNWDSKSIYWDASRALVKGRHPDWDPEQVEREARAQFESAARAFMEDTLKMVTRERPGGLWGFYGFPCCYNNGYKNLTTNYTGECPPLAVSRNDGLFWLWNASTALYPEIYLELWLRGRDREVLLYSRHSVLEAMRVREKVTPIPPPVVPYARITYTYSLDFLSEEDLIHTIGESAALGSAGVVLWGDGTYAASKTSCNTVKAYVDEVLGHYVVNVTTAAYMCSQNLCHGNGRCQRRDPTSGAYLHLDPSAWSIIPRSQRAAGTRTQGPAFRAQRKPGPSQDKATQAQLLPFKCQCFPEWTGEHCSIKWMT</sequence>
<protein>
    <recommendedName>
        <fullName evidence="17">Hyaluronidase</fullName>
        <ecNumber evidence="17">3.2.1.35</ecNumber>
    </recommendedName>
</protein>
<comment type="subcellular location">
    <subcellularLocation>
        <location evidence="2">Lysosome</location>
    </subcellularLocation>
    <subcellularLocation>
        <location evidence="3">Secreted</location>
    </subcellularLocation>
</comment>
<dbReference type="GO" id="GO:0031410">
    <property type="term" value="C:cytoplasmic vesicle"/>
    <property type="evidence" value="ECO:0007669"/>
    <property type="project" value="TreeGrafter"/>
</dbReference>
<evidence type="ECO:0000256" key="11">
    <source>
        <dbReference type="ARBA" id="ARBA00023228"/>
    </source>
</evidence>
<feature type="disulfide bond" evidence="16">
    <location>
        <begin position="219"/>
        <end position="235"/>
    </location>
</feature>
<evidence type="ECO:0000256" key="16">
    <source>
        <dbReference type="PIRSR" id="PIRSR038193-3"/>
    </source>
</evidence>
<evidence type="ECO:0000256" key="7">
    <source>
        <dbReference type="ARBA" id="ARBA00022729"/>
    </source>
</evidence>
<dbReference type="GO" id="GO:0005576">
    <property type="term" value="C:extracellular region"/>
    <property type="evidence" value="ECO:0007669"/>
    <property type="project" value="UniProtKB-SubCell"/>
</dbReference>
<keyword evidence="8 17" id="KW-0378">Hydrolase</keyword>
<dbReference type="GO" id="GO:0030214">
    <property type="term" value="P:hyaluronan catabolic process"/>
    <property type="evidence" value="ECO:0007669"/>
    <property type="project" value="TreeGrafter"/>
</dbReference>
<dbReference type="PRINTS" id="PR00846">
    <property type="entry name" value="GLHYDRLASE56"/>
</dbReference>
<evidence type="ECO:0000256" key="3">
    <source>
        <dbReference type="ARBA" id="ARBA00004613"/>
    </source>
</evidence>
<dbReference type="OrthoDB" id="5796153at2759"/>
<evidence type="ECO:0000313" key="20">
    <source>
        <dbReference type="Proteomes" id="UP000515152"/>
    </source>
</evidence>
<dbReference type="RefSeq" id="XP_012677985.2">
    <property type="nucleotide sequence ID" value="XM_012822531.2"/>
</dbReference>
<dbReference type="InterPro" id="IPR013785">
    <property type="entry name" value="Aldolase_TIM"/>
</dbReference>
<evidence type="ECO:0000256" key="14">
    <source>
        <dbReference type="PIRSR" id="PIRSR038193-1"/>
    </source>
</evidence>
<evidence type="ECO:0000256" key="5">
    <source>
        <dbReference type="ARBA" id="ARBA00022525"/>
    </source>
</evidence>
<keyword evidence="11" id="KW-0458">Lysosome</keyword>
<keyword evidence="6" id="KW-0245">EGF-like domain</keyword>
<evidence type="ECO:0000256" key="15">
    <source>
        <dbReference type="PIRSR" id="PIRSR038193-2"/>
    </source>
</evidence>
<evidence type="ECO:0000256" key="12">
    <source>
        <dbReference type="ARBA" id="ARBA00023295"/>
    </source>
</evidence>
<gene>
    <name evidence="21" type="primary">hyal1</name>
</gene>
<feature type="chain" id="PRO_5027946905" description="Hyaluronidase" evidence="19">
    <location>
        <begin position="23"/>
        <end position="461"/>
    </location>
</feature>
<feature type="region of interest" description="Disordered" evidence="18">
    <location>
        <begin position="408"/>
        <end position="432"/>
    </location>
</feature>
<evidence type="ECO:0000256" key="10">
    <source>
        <dbReference type="ARBA" id="ARBA00023180"/>
    </source>
</evidence>
<dbReference type="CTD" id="3373"/>
<keyword evidence="20" id="KW-1185">Reference proteome</keyword>
<dbReference type="PANTHER" id="PTHR11769:SF23">
    <property type="entry name" value="HYALURONIDASE-1"/>
    <property type="match status" value="1"/>
</dbReference>
<dbReference type="FunFam" id="3.20.20.70:FF:000065">
    <property type="entry name" value="Hyaluronidase"/>
    <property type="match status" value="1"/>
</dbReference>
<dbReference type="GO" id="GO:0005975">
    <property type="term" value="P:carbohydrate metabolic process"/>
    <property type="evidence" value="ECO:0007669"/>
    <property type="project" value="UniProtKB-UniRule"/>
</dbReference>
<keyword evidence="12 17" id="KW-0326">Glycosidase</keyword>
<feature type="glycosylation site" description="N-linked (GlcNAc...) asparagine" evidence="15">
    <location>
        <position position="365"/>
    </location>
</feature>
<dbReference type="GeneID" id="105895840"/>
<feature type="active site" description="Proton donor" evidence="14">
    <location>
        <position position="143"/>
    </location>
</feature>
<dbReference type="InterPro" id="IPR017853">
    <property type="entry name" value="GH"/>
</dbReference>
<dbReference type="PANTHER" id="PTHR11769">
    <property type="entry name" value="HYALURONIDASE"/>
    <property type="match status" value="1"/>
</dbReference>
<feature type="signal peptide" evidence="19">
    <location>
        <begin position="1"/>
        <end position="22"/>
    </location>
</feature>
<feature type="disulfide bond" evidence="16">
    <location>
        <begin position="378"/>
        <end position="444"/>
    </location>
</feature>
<keyword evidence="5" id="KW-0964">Secreted</keyword>
<evidence type="ECO:0000256" key="1">
    <source>
        <dbReference type="ARBA" id="ARBA00000251"/>
    </source>
</evidence>
<dbReference type="GlyCosmos" id="A0A6P3VQ15">
    <property type="glycosylation" value="1 site, No reported glycans"/>
</dbReference>
<evidence type="ECO:0000256" key="17">
    <source>
        <dbReference type="RuleBase" id="RU610713"/>
    </source>
</evidence>
<evidence type="ECO:0000256" key="8">
    <source>
        <dbReference type="ARBA" id="ARBA00022801"/>
    </source>
</evidence>
<evidence type="ECO:0000256" key="19">
    <source>
        <dbReference type="SAM" id="SignalP"/>
    </source>
</evidence>
<dbReference type="GO" id="GO:0005764">
    <property type="term" value="C:lysosome"/>
    <property type="evidence" value="ECO:0007669"/>
    <property type="project" value="UniProtKB-SubCell"/>
</dbReference>